<accession>A0AA35M7B0</accession>
<proteinExistence type="predicted"/>
<dbReference type="InterPro" id="IPR048350">
    <property type="entry name" value="S-Me-THD-like_C"/>
</dbReference>
<protein>
    <recommendedName>
        <fullName evidence="1">S-Me-THD-like C-terminal domain-containing protein</fullName>
    </recommendedName>
</protein>
<dbReference type="SUPFAM" id="SSF160991">
    <property type="entry name" value="CV3147-like"/>
    <property type="match status" value="1"/>
</dbReference>
<keyword evidence="3" id="KW-1185">Reference proteome</keyword>
<dbReference type="Proteomes" id="UP001160390">
    <property type="component" value="Unassembled WGS sequence"/>
</dbReference>
<dbReference type="AlphaFoldDB" id="A0AA35M7B0"/>
<gene>
    <name evidence="2" type="ORF">CCHLO57077_00018171</name>
</gene>
<feature type="domain" description="S-Me-THD-like C-terminal" evidence="1">
    <location>
        <begin position="34"/>
        <end position="86"/>
    </location>
</feature>
<reference evidence="2" key="1">
    <citation type="submission" date="2023-01" db="EMBL/GenBank/DDBJ databases">
        <authorList>
            <person name="Piombo E."/>
        </authorList>
    </citation>
    <scope>NUCLEOTIDE SEQUENCE</scope>
</reference>
<dbReference type="Gene3D" id="2.40.390.10">
    <property type="entry name" value="CV3147-like"/>
    <property type="match status" value="1"/>
</dbReference>
<organism evidence="2 3">
    <name type="scientific">Clonostachys chloroleuca</name>
    <dbReference type="NCBI Taxonomy" id="1926264"/>
    <lineage>
        <taxon>Eukaryota</taxon>
        <taxon>Fungi</taxon>
        <taxon>Dikarya</taxon>
        <taxon>Ascomycota</taxon>
        <taxon>Pezizomycotina</taxon>
        <taxon>Sordariomycetes</taxon>
        <taxon>Hypocreomycetidae</taxon>
        <taxon>Hypocreales</taxon>
        <taxon>Bionectriaceae</taxon>
        <taxon>Clonostachys</taxon>
    </lineage>
</organism>
<dbReference type="Pfam" id="PF20906">
    <property type="entry name" value="S-Me-THD_C"/>
    <property type="match status" value="1"/>
</dbReference>
<evidence type="ECO:0000313" key="3">
    <source>
        <dbReference type="Proteomes" id="UP001160390"/>
    </source>
</evidence>
<dbReference type="InterPro" id="IPR024071">
    <property type="entry name" value="S-Me-THD_C_sf"/>
</dbReference>
<evidence type="ECO:0000259" key="1">
    <source>
        <dbReference type="Pfam" id="PF20906"/>
    </source>
</evidence>
<name>A0AA35M7B0_9HYPO</name>
<evidence type="ECO:0000313" key="2">
    <source>
        <dbReference type="EMBL" id="CAI6091539.1"/>
    </source>
</evidence>
<sequence>MASIAETAVKVRVRHIPADASQGNGTTAHLAAVASGGELRIPFVNENLIARNRRENGTETVIAAVPDLITVLNAANGKAVGIGEYR</sequence>
<comment type="caution">
    <text evidence="2">The sequence shown here is derived from an EMBL/GenBank/DDBJ whole genome shotgun (WGS) entry which is preliminary data.</text>
</comment>
<dbReference type="EMBL" id="CABFNP030001177">
    <property type="protein sequence ID" value="CAI6091539.1"/>
    <property type="molecule type" value="Genomic_DNA"/>
</dbReference>